<dbReference type="EMBL" id="JBFMKM010000003">
    <property type="protein sequence ID" value="KAL1310713.1"/>
    <property type="molecule type" value="Genomic_DNA"/>
</dbReference>
<feature type="compositionally biased region" description="Low complexity" evidence="1">
    <location>
        <begin position="32"/>
        <end position="48"/>
    </location>
</feature>
<dbReference type="RefSeq" id="XP_069203562.1">
    <property type="nucleotide sequence ID" value="XM_069340095.1"/>
</dbReference>
<reference evidence="2 3" key="1">
    <citation type="submission" date="2024-07" db="EMBL/GenBank/DDBJ databases">
        <title>Draft sequence of the Neodothiora populina.</title>
        <authorList>
            <person name="Drown D.D."/>
            <person name="Schuette U.S."/>
            <person name="Buechlein A.B."/>
            <person name="Rusch D.R."/>
            <person name="Winton L.W."/>
            <person name="Adams G.A."/>
        </authorList>
    </citation>
    <scope>NUCLEOTIDE SEQUENCE [LARGE SCALE GENOMIC DNA]</scope>
    <source>
        <strain evidence="2 3">CPC 39397</strain>
    </source>
</reference>
<sequence>MNTTRQIPRSLSKSKSTSNNNFPCLLLLQQQPTSTSNTSLRSSTQTRNVSSFRRTQKMLRVQPSDHHRKTTEATDHIIYNPPSSAPNVYHTPLKFLPANDPRRKLHSLAAATAAAASSSSTSPTSTAAEAAPLPPPVRPIQAKKYHLSASEVDEIRRLRTSDPRTWTRVKLAEKFGCSQFFVSLCASAPEVAEERKRELEEIKKRWGRSKTEAREDRLRRKELWARE</sequence>
<gene>
    <name evidence="2" type="ORF">AAFC00_000970</name>
</gene>
<dbReference type="GeneID" id="95974673"/>
<evidence type="ECO:0008006" key="4">
    <source>
        <dbReference type="Google" id="ProtNLM"/>
    </source>
</evidence>
<evidence type="ECO:0000313" key="2">
    <source>
        <dbReference type="EMBL" id="KAL1310713.1"/>
    </source>
</evidence>
<keyword evidence="3" id="KW-1185">Reference proteome</keyword>
<feature type="region of interest" description="Disordered" evidence="1">
    <location>
        <begin position="32"/>
        <end position="82"/>
    </location>
</feature>
<name>A0ABR3PMC7_9PEZI</name>
<organism evidence="2 3">
    <name type="scientific">Neodothiora populina</name>
    <dbReference type="NCBI Taxonomy" id="2781224"/>
    <lineage>
        <taxon>Eukaryota</taxon>
        <taxon>Fungi</taxon>
        <taxon>Dikarya</taxon>
        <taxon>Ascomycota</taxon>
        <taxon>Pezizomycotina</taxon>
        <taxon>Dothideomycetes</taxon>
        <taxon>Dothideomycetidae</taxon>
        <taxon>Dothideales</taxon>
        <taxon>Dothioraceae</taxon>
        <taxon>Neodothiora</taxon>
    </lineage>
</organism>
<dbReference type="PANTHER" id="PTHR28266">
    <property type="entry name" value="54S RIBOSOMAL PROTEIN L20, MITOCHONDRIAL"/>
    <property type="match status" value="1"/>
</dbReference>
<dbReference type="Pfam" id="PF12824">
    <property type="entry name" value="MRP-L20"/>
    <property type="match status" value="1"/>
</dbReference>
<feature type="region of interest" description="Disordered" evidence="1">
    <location>
        <begin position="111"/>
        <end position="138"/>
    </location>
</feature>
<evidence type="ECO:0000256" key="1">
    <source>
        <dbReference type="SAM" id="MobiDB-lite"/>
    </source>
</evidence>
<feature type="region of interest" description="Disordered" evidence="1">
    <location>
        <begin position="1"/>
        <end position="20"/>
    </location>
</feature>
<feature type="compositionally biased region" description="Low complexity" evidence="1">
    <location>
        <begin position="111"/>
        <end position="131"/>
    </location>
</feature>
<evidence type="ECO:0000313" key="3">
    <source>
        <dbReference type="Proteomes" id="UP001562354"/>
    </source>
</evidence>
<feature type="region of interest" description="Disordered" evidence="1">
    <location>
        <begin position="205"/>
        <end position="227"/>
    </location>
</feature>
<protein>
    <recommendedName>
        <fullName evidence="4">60S ribosomal protein L20</fullName>
    </recommendedName>
</protein>
<comment type="caution">
    <text evidence="2">The sequence shown here is derived from an EMBL/GenBank/DDBJ whole genome shotgun (WGS) entry which is preliminary data.</text>
</comment>
<dbReference type="Proteomes" id="UP001562354">
    <property type="component" value="Unassembled WGS sequence"/>
</dbReference>
<feature type="compositionally biased region" description="Low complexity" evidence="1">
    <location>
        <begin position="10"/>
        <end position="20"/>
    </location>
</feature>
<dbReference type="InterPro" id="IPR024388">
    <property type="entry name" value="Ribosomal_mL58"/>
</dbReference>
<dbReference type="PANTHER" id="PTHR28266:SF1">
    <property type="entry name" value="LARGE RIBOSOMAL SUBUNIT PROTEIN ML58"/>
    <property type="match status" value="1"/>
</dbReference>
<proteinExistence type="predicted"/>
<accession>A0ABR3PMC7</accession>